<dbReference type="GO" id="GO:0022625">
    <property type="term" value="C:cytosolic large ribosomal subunit"/>
    <property type="evidence" value="ECO:0007669"/>
    <property type="project" value="TreeGrafter"/>
</dbReference>
<accession>A0A2M7QCY5</accession>
<dbReference type="GO" id="GO:0003735">
    <property type="term" value="F:structural constituent of ribosome"/>
    <property type="evidence" value="ECO:0007669"/>
    <property type="project" value="InterPro"/>
</dbReference>
<proteinExistence type="inferred from homology"/>
<comment type="caution">
    <text evidence="7">The sequence shown here is derived from an EMBL/GenBank/DDBJ whole genome shotgun (WGS) entry which is preliminary data.</text>
</comment>
<evidence type="ECO:0000256" key="6">
    <source>
        <dbReference type="RuleBase" id="RU004008"/>
    </source>
</evidence>
<protein>
    <recommendedName>
        <fullName evidence="6">50S ribosomal protein L22</fullName>
    </recommendedName>
</protein>
<comment type="similarity">
    <text evidence="1 4">Belongs to the universal ribosomal protein uL22 family.</text>
</comment>
<reference evidence="8" key="1">
    <citation type="submission" date="2017-09" db="EMBL/GenBank/DDBJ databases">
        <title>Depth-based differentiation of microbial function through sediment-hosted aquifers and enrichment of novel symbionts in the deep terrestrial subsurface.</title>
        <authorList>
            <person name="Probst A.J."/>
            <person name="Ladd B."/>
            <person name="Jarett J.K."/>
            <person name="Geller-Mcgrath D.E."/>
            <person name="Sieber C.M.K."/>
            <person name="Emerson J.B."/>
            <person name="Anantharaman K."/>
            <person name="Thomas B.C."/>
            <person name="Malmstrom R."/>
            <person name="Stieglmeier M."/>
            <person name="Klingl A."/>
            <person name="Woyke T."/>
            <person name="Ryan C.M."/>
            <person name="Banfield J.F."/>
        </authorList>
    </citation>
    <scope>NUCLEOTIDE SEQUENCE [LARGE SCALE GENOMIC DNA]</scope>
</reference>
<evidence type="ECO:0000256" key="4">
    <source>
        <dbReference type="RuleBase" id="RU004005"/>
    </source>
</evidence>
<comment type="function">
    <text evidence="6">This protein binds specifically to 23S rRNA; its binding is stimulated by other ribosomal proteins, e.g., L4, L17, and L20. It is important during the early stages of 50S assembly. It makes multiple contacts with different domains of the 23S rRNA in the assembled 50S subunit and ribosome.</text>
</comment>
<evidence type="ECO:0000256" key="5">
    <source>
        <dbReference type="RuleBase" id="RU004006"/>
    </source>
</evidence>
<dbReference type="EMBL" id="PFLF01000092">
    <property type="protein sequence ID" value="PIY68738.1"/>
    <property type="molecule type" value="Genomic_DNA"/>
</dbReference>
<keyword evidence="3 4" id="KW-0687">Ribonucleoprotein</keyword>
<dbReference type="GO" id="GO:0019843">
    <property type="term" value="F:rRNA binding"/>
    <property type="evidence" value="ECO:0007669"/>
    <property type="project" value="UniProtKB-KW"/>
</dbReference>
<dbReference type="PANTHER" id="PTHR13501">
    <property type="entry name" value="CHLOROPLAST 50S RIBOSOMAL PROTEIN L22-RELATED"/>
    <property type="match status" value="1"/>
</dbReference>
<dbReference type="InterPro" id="IPR047867">
    <property type="entry name" value="Ribosomal_uL22_bac/org-type"/>
</dbReference>
<dbReference type="InterPro" id="IPR001063">
    <property type="entry name" value="Ribosomal_uL22"/>
</dbReference>
<dbReference type="PANTHER" id="PTHR13501:SF8">
    <property type="entry name" value="LARGE RIBOSOMAL SUBUNIT PROTEIN UL22M"/>
    <property type="match status" value="1"/>
</dbReference>
<dbReference type="SUPFAM" id="SSF54843">
    <property type="entry name" value="Ribosomal protein L22"/>
    <property type="match status" value="1"/>
</dbReference>
<evidence type="ECO:0000256" key="1">
    <source>
        <dbReference type="ARBA" id="ARBA00009451"/>
    </source>
</evidence>
<keyword evidence="5" id="KW-0699">rRNA-binding</keyword>
<dbReference type="Pfam" id="PF00237">
    <property type="entry name" value="Ribosomal_L22"/>
    <property type="match status" value="1"/>
</dbReference>
<evidence type="ECO:0000256" key="3">
    <source>
        <dbReference type="ARBA" id="ARBA00023274"/>
    </source>
</evidence>
<comment type="subunit">
    <text evidence="5">Part of the 50S ribosomal subunit.</text>
</comment>
<sequence>MEFTAYFHNIHSSPKKLRTVIADIKKLTPVEALDRLLYSPKKTAQIFYKAIKSVIDNAKYTLKANADMLQFKTLVVEQGQVLKRYQAGGRGTVKPYKKRFSHIKIVLKSAEVVKPMIKKSSEGKKLQIDQSAKKVKKTVTKSVTPQAK</sequence>
<keyword evidence="2 4" id="KW-0689">Ribosomal protein</keyword>
<dbReference type="Proteomes" id="UP000230108">
    <property type="component" value="Unassembled WGS sequence"/>
</dbReference>
<evidence type="ECO:0000313" key="7">
    <source>
        <dbReference type="EMBL" id="PIY68738.1"/>
    </source>
</evidence>
<organism evidence="7 8">
    <name type="scientific">Candidatus Roizmanbacteria bacterium CG_4_10_14_0_8_um_filter_39_9</name>
    <dbReference type="NCBI Taxonomy" id="1974829"/>
    <lineage>
        <taxon>Bacteria</taxon>
        <taxon>Candidatus Roizmaniibacteriota</taxon>
    </lineage>
</organism>
<keyword evidence="5" id="KW-0694">RNA-binding</keyword>
<evidence type="ECO:0000256" key="2">
    <source>
        <dbReference type="ARBA" id="ARBA00022980"/>
    </source>
</evidence>
<dbReference type="GO" id="GO:0006412">
    <property type="term" value="P:translation"/>
    <property type="evidence" value="ECO:0007669"/>
    <property type="project" value="InterPro"/>
</dbReference>
<name>A0A2M7QCY5_9BACT</name>
<dbReference type="AlphaFoldDB" id="A0A2M7QCY5"/>
<dbReference type="Gene3D" id="3.90.470.10">
    <property type="entry name" value="Ribosomal protein L22/L17"/>
    <property type="match status" value="1"/>
</dbReference>
<dbReference type="InterPro" id="IPR036394">
    <property type="entry name" value="Ribosomal_uL22_sf"/>
</dbReference>
<gene>
    <name evidence="7" type="ORF">COY90_04285</name>
</gene>
<evidence type="ECO:0000313" key="8">
    <source>
        <dbReference type="Proteomes" id="UP000230108"/>
    </source>
</evidence>